<feature type="region of interest" description="Disordered" evidence="1">
    <location>
        <begin position="570"/>
        <end position="589"/>
    </location>
</feature>
<evidence type="ECO:0000313" key="4">
    <source>
        <dbReference type="Proteomes" id="UP000001307"/>
    </source>
</evidence>
<feature type="region of interest" description="Disordered" evidence="1">
    <location>
        <begin position="767"/>
        <end position="921"/>
    </location>
</feature>
<feature type="compositionally biased region" description="Polar residues" evidence="1">
    <location>
        <begin position="340"/>
        <end position="355"/>
    </location>
</feature>
<evidence type="ECO:0000256" key="2">
    <source>
        <dbReference type="SAM" id="Phobius"/>
    </source>
</evidence>
<dbReference type="AlphaFoldDB" id="E4XGB9"/>
<dbReference type="InParanoid" id="E4XGB9"/>
<feature type="compositionally biased region" description="Basic and acidic residues" evidence="1">
    <location>
        <begin position="909"/>
        <end position="918"/>
    </location>
</feature>
<dbReference type="OrthoDB" id="10633890at2759"/>
<feature type="transmembrane region" description="Helical" evidence="2">
    <location>
        <begin position="20"/>
        <end position="39"/>
    </location>
</feature>
<protein>
    <submittedName>
        <fullName evidence="3">Uncharacterized protein</fullName>
    </submittedName>
</protein>
<keyword evidence="2" id="KW-0812">Transmembrane</keyword>
<accession>E4XGB9</accession>
<feature type="compositionally biased region" description="Low complexity" evidence="1">
    <location>
        <begin position="402"/>
        <end position="416"/>
    </location>
</feature>
<feature type="compositionally biased region" description="Polar residues" evidence="1">
    <location>
        <begin position="577"/>
        <end position="589"/>
    </location>
</feature>
<reference evidence="3" key="1">
    <citation type="journal article" date="2010" name="Science">
        <title>Plasticity of animal genome architecture unmasked by rapid evolution of a pelagic tunicate.</title>
        <authorList>
            <person name="Denoeud F."/>
            <person name="Henriet S."/>
            <person name="Mungpakdee S."/>
            <person name="Aury J.M."/>
            <person name="Da Silva C."/>
            <person name="Brinkmann H."/>
            <person name="Mikhaleva J."/>
            <person name="Olsen L.C."/>
            <person name="Jubin C."/>
            <person name="Canestro C."/>
            <person name="Bouquet J.M."/>
            <person name="Danks G."/>
            <person name="Poulain J."/>
            <person name="Campsteijn C."/>
            <person name="Adamski M."/>
            <person name="Cross I."/>
            <person name="Yadetie F."/>
            <person name="Muffato M."/>
            <person name="Louis A."/>
            <person name="Butcher S."/>
            <person name="Tsagkogeorga G."/>
            <person name="Konrad A."/>
            <person name="Singh S."/>
            <person name="Jensen M.F."/>
            <person name="Cong E.H."/>
            <person name="Eikeseth-Otteraa H."/>
            <person name="Noel B."/>
            <person name="Anthouard V."/>
            <person name="Porcel B.M."/>
            <person name="Kachouri-Lafond R."/>
            <person name="Nishino A."/>
            <person name="Ugolini M."/>
            <person name="Chourrout P."/>
            <person name="Nishida H."/>
            <person name="Aasland R."/>
            <person name="Huzurbazar S."/>
            <person name="Westhof E."/>
            <person name="Delsuc F."/>
            <person name="Lehrach H."/>
            <person name="Reinhardt R."/>
            <person name="Weissenbach J."/>
            <person name="Roy S.W."/>
            <person name="Artiguenave F."/>
            <person name="Postlethwait J.H."/>
            <person name="Manak J.R."/>
            <person name="Thompson E.M."/>
            <person name="Jaillon O."/>
            <person name="Du Pasquier L."/>
            <person name="Boudinot P."/>
            <person name="Liberles D.A."/>
            <person name="Volff J.N."/>
            <person name="Philippe H."/>
            <person name="Lenhard B."/>
            <person name="Roest Crollius H."/>
            <person name="Wincker P."/>
            <person name="Chourrout D."/>
        </authorList>
    </citation>
    <scope>NUCLEOTIDE SEQUENCE [LARGE SCALE GENOMIC DNA]</scope>
</reference>
<organism evidence="3">
    <name type="scientific">Oikopleura dioica</name>
    <name type="common">Tunicate</name>
    <dbReference type="NCBI Taxonomy" id="34765"/>
    <lineage>
        <taxon>Eukaryota</taxon>
        <taxon>Metazoa</taxon>
        <taxon>Chordata</taxon>
        <taxon>Tunicata</taxon>
        <taxon>Appendicularia</taxon>
        <taxon>Copelata</taxon>
        <taxon>Oikopleuridae</taxon>
        <taxon>Oikopleura</taxon>
    </lineage>
</organism>
<evidence type="ECO:0000313" key="3">
    <source>
        <dbReference type="EMBL" id="CBY09717.1"/>
    </source>
</evidence>
<keyword evidence="2" id="KW-1133">Transmembrane helix</keyword>
<proteinExistence type="predicted"/>
<evidence type="ECO:0000256" key="1">
    <source>
        <dbReference type="SAM" id="MobiDB-lite"/>
    </source>
</evidence>
<sequence length="988" mass="107566">MTSPAMEKLAKVKKEQAIPIAIVVAATAFTAATIGALVYRRIVLFFRTSSNQTALKEGLLLASPRQDKGDLSSALDLIDEDLEEDLSSHMSVTVKSISSVKPPQETSFANIPNNINPDHQSVLAKKSPEFCSEHELPIDTQSLPVFQNHKSSLSVESECPSFENKDVLRKESSLISKERHSVNSQKQNNSRKNSRESKISSNISIPLTNETECSHSPSISARLPSLIPEDPQVVMSAQKINSKVSDITISEHSRASTVSRISSKSLTNTSPAKASELFPEAQALESHVSKTSTANQSSSFIKNSEPVTTPKTVQNFSNVSILRSIASKSDQFVNQLNNLSPVNSSVIPKNASATRTSDKRLKTQNPSKTKVAKPSKTSTDKPVRAASFSKNTSNSEIRAAPTTRKSTSIKAASKTSNDIRPSISTETAKSENSVKSVQKQTQVKSLRSKTTVPIIKKSSKNLTSTISIPKHSKPRDPHQDDQNIRKPSLHKTGSQSQSTGKLSARDLREQKSGSAMSVGNAPADKLSSKDVRKKTTMQILSAKPKEEQTIQPKEEEIIKSLEDTPESVRAAAPVSKDSLTLPSPSVKESFSKNSITSVKTAGTATEHLEIESIPDYEDISASRATSGILCEADQVLNDAFLADPDNEITSEITTADNRIEEENNSGSKTLLTSIWSQTASVVRVLSSMSVASAVSDPSILVDTLQNERKQLKKASSEKINVLVNTIYDSMDSATLQGSNDIPTEFVEHQPSRLSVEATDASVSEIPESFDIPFDSPTPPKLQSKKIGKPPKFSSAQHLRKYQSSGTIQSPKKRTSTRAIKSARGPQKGERVRRIKNNVGKEVSWSGTRLPAETGVLTRGKKSGSPVDASPKKPPKATARKPTVPKGPNIGRRSGQEIVALRQPSNSSRSRKDPKEPSKIRSMAESSYVLARRLYSNNMRFGVGPMNFLFKVDRKDKDRTTKLSLGHVLGRTKLESIKETGEKKSPRKK</sequence>
<keyword evidence="4" id="KW-1185">Reference proteome</keyword>
<feature type="compositionally biased region" description="Basic and acidic residues" evidence="1">
    <location>
        <begin position="474"/>
        <end position="484"/>
    </location>
</feature>
<feature type="compositionally biased region" description="Low complexity" evidence="1">
    <location>
        <begin position="182"/>
        <end position="191"/>
    </location>
</feature>
<feature type="region of interest" description="Disordered" evidence="1">
    <location>
        <begin position="171"/>
        <end position="216"/>
    </location>
</feature>
<feature type="region of interest" description="Disordered" evidence="1">
    <location>
        <begin position="340"/>
        <end position="534"/>
    </location>
</feature>
<feature type="compositionally biased region" description="Polar residues" evidence="1">
    <location>
        <begin position="199"/>
        <end position="216"/>
    </location>
</feature>
<feature type="compositionally biased region" description="Basic and acidic residues" evidence="1">
    <location>
        <begin position="171"/>
        <end position="181"/>
    </location>
</feature>
<feature type="compositionally biased region" description="Polar residues" evidence="1">
    <location>
        <begin position="491"/>
        <end position="501"/>
    </location>
</feature>
<dbReference type="Proteomes" id="UP000001307">
    <property type="component" value="Unassembled WGS sequence"/>
</dbReference>
<feature type="compositionally biased region" description="Polar residues" evidence="1">
    <location>
        <begin position="793"/>
        <end position="809"/>
    </location>
</feature>
<dbReference type="EMBL" id="FN653047">
    <property type="protein sequence ID" value="CBY09717.1"/>
    <property type="molecule type" value="Genomic_DNA"/>
</dbReference>
<name>E4XGB9_OIKDI</name>
<gene>
    <name evidence="3" type="ORF">GSOID_T00010527001</name>
</gene>
<feature type="compositionally biased region" description="Polar residues" evidence="1">
    <location>
        <begin position="418"/>
        <end position="451"/>
    </location>
</feature>
<keyword evidence="2" id="KW-0472">Membrane</keyword>